<dbReference type="RefSeq" id="WP_243330715.1">
    <property type="nucleotide sequence ID" value="NZ_AP027081.1"/>
</dbReference>
<dbReference type="Pfam" id="PF07690">
    <property type="entry name" value="MFS_1"/>
    <property type="match status" value="1"/>
</dbReference>
<evidence type="ECO:0000256" key="1">
    <source>
        <dbReference type="ARBA" id="ARBA00004651"/>
    </source>
</evidence>
<sequence>MTSQRPTPGTAPAFPSSFWTANGTELFERAAYYAMASFVVLYLGQLGFGAYWPSFLNSSVLWFLVYFLPILSGSLADQYGFKRSLLVAFVLLAVAYFLMGWPVWFGGARLSPTLSAEVTVGWRTAVPIIAGVVMIGLGGSIVKPCIAGTVQKTAGARKTLGFGIFYMIINVGSLVGRGVAFYFRRRFDLSAIFAVSMAAAVVAFFVVLVVFKDPDVEMGNTARKPSRPLGDILAGMFKVLANGRFTMFLVVSSGFYFIYNQVYNLLPLYVKRTVELSPAMDLYTMANPLVIVCFQMLITLTFGKLAPIKSIVVGTVIIGLSMLINLVPVFAAGGVSASVAGLVPMGSLFIVLTVALIAFGELFASSRLYEYIGSLAPKGQEGLFLGYANIPMAVGALIGGPAGAYLFNGIMCRGAEKLPNGLLRLDPRAATTGWVILAAIGLCSAASMYAYNLWLRRQEA</sequence>
<evidence type="ECO:0000313" key="9">
    <source>
        <dbReference type="Proteomes" id="UP001228113"/>
    </source>
</evidence>
<keyword evidence="2" id="KW-0813">Transport</keyword>
<dbReference type="PROSITE" id="PS01023">
    <property type="entry name" value="PTR2_2"/>
    <property type="match status" value="1"/>
</dbReference>
<feature type="transmembrane region" description="Helical" evidence="7">
    <location>
        <begin position="59"/>
        <end position="76"/>
    </location>
</feature>
<name>A0AA48H3S7_9BACT</name>
<dbReference type="GO" id="GO:0005886">
    <property type="term" value="C:plasma membrane"/>
    <property type="evidence" value="ECO:0007669"/>
    <property type="project" value="UniProtKB-SubCell"/>
</dbReference>
<proteinExistence type="predicted"/>
<keyword evidence="5 7" id="KW-1133">Transmembrane helix</keyword>
<keyword evidence="9" id="KW-1185">Reference proteome</keyword>
<feature type="transmembrane region" description="Helical" evidence="7">
    <location>
        <begin position="282"/>
        <end position="303"/>
    </location>
</feature>
<dbReference type="Proteomes" id="UP001228113">
    <property type="component" value="Chromosome"/>
</dbReference>
<gene>
    <name evidence="8" type="ORF">METESE_04210</name>
</gene>
<feature type="transmembrane region" description="Helical" evidence="7">
    <location>
        <begin position="30"/>
        <end position="53"/>
    </location>
</feature>
<feature type="transmembrane region" description="Helical" evidence="7">
    <location>
        <begin position="232"/>
        <end position="259"/>
    </location>
</feature>
<feature type="transmembrane region" description="Helical" evidence="7">
    <location>
        <begin position="384"/>
        <end position="411"/>
    </location>
</feature>
<evidence type="ECO:0000256" key="5">
    <source>
        <dbReference type="ARBA" id="ARBA00022989"/>
    </source>
</evidence>
<dbReference type="InterPro" id="IPR036259">
    <property type="entry name" value="MFS_trans_sf"/>
</dbReference>
<evidence type="ECO:0000256" key="3">
    <source>
        <dbReference type="ARBA" id="ARBA00022475"/>
    </source>
</evidence>
<evidence type="ECO:0000256" key="2">
    <source>
        <dbReference type="ARBA" id="ARBA00022448"/>
    </source>
</evidence>
<dbReference type="InterPro" id="IPR050171">
    <property type="entry name" value="MFS_Transporters"/>
</dbReference>
<dbReference type="SUPFAM" id="SSF103473">
    <property type="entry name" value="MFS general substrate transporter"/>
    <property type="match status" value="1"/>
</dbReference>
<keyword evidence="6 7" id="KW-0472">Membrane</keyword>
<dbReference type="EMBL" id="AP027081">
    <property type="protein sequence ID" value="BDU75463.1"/>
    <property type="molecule type" value="Genomic_DNA"/>
</dbReference>
<dbReference type="PANTHER" id="PTHR23517">
    <property type="entry name" value="RESISTANCE PROTEIN MDTM, PUTATIVE-RELATED-RELATED"/>
    <property type="match status" value="1"/>
</dbReference>
<protein>
    <submittedName>
        <fullName evidence="8">MFS transporter</fullName>
    </submittedName>
</protein>
<accession>A0AA48H3S7</accession>
<comment type="subcellular location">
    <subcellularLocation>
        <location evidence="1">Cell membrane</location>
        <topology evidence="1">Multi-pass membrane protein</topology>
    </subcellularLocation>
</comment>
<dbReference type="KEGG" id="msea:METESE_04210"/>
<dbReference type="GO" id="GO:0006857">
    <property type="term" value="P:oligopeptide transport"/>
    <property type="evidence" value="ECO:0007669"/>
    <property type="project" value="InterPro"/>
</dbReference>
<dbReference type="AlphaFoldDB" id="A0AA48H3S7"/>
<dbReference type="InterPro" id="IPR011701">
    <property type="entry name" value="MFS"/>
</dbReference>
<keyword evidence="3" id="KW-1003">Cell membrane</keyword>
<feature type="transmembrane region" description="Helical" evidence="7">
    <location>
        <begin position="163"/>
        <end position="183"/>
    </location>
</feature>
<feature type="transmembrane region" description="Helical" evidence="7">
    <location>
        <begin position="339"/>
        <end position="363"/>
    </location>
</feature>
<evidence type="ECO:0000256" key="6">
    <source>
        <dbReference type="ARBA" id="ARBA00023136"/>
    </source>
</evidence>
<dbReference type="InterPro" id="IPR018456">
    <property type="entry name" value="PTR2_symporter_CS"/>
</dbReference>
<keyword evidence="4 7" id="KW-0812">Transmembrane</keyword>
<organism evidence="8 9">
    <name type="scientific">Mesoterricola sediminis</name>
    <dbReference type="NCBI Taxonomy" id="2927980"/>
    <lineage>
        <taxon>Bacteria</taxon>
        <taxon>Pseudomonadati</taxon>
        <taxon>Acidobacteriota</taxon>
        <taxon>Holophagae</taxon>
        <taxon>Holophagales</taxon>
        <taxon>Holophagaceae</taxon>
        <taxon>Mesoterricola</taxon>
    </lineage>
</organism>
<reference evidence="8" key="1">
    <citation type="journal article" date="2023" name="Int. J. Syst. Evol. Microbiol.">
        <title>Mesoterricola silvestris gen. nov., sp. nov., Mesoterricola sediminis sp. nov., Geothrix oryzae sp. nov., Geothrix edaphica sp. nov., Geothrix rubra sp. nov., and Geothrix limicola sp. nov., six novel members of Acidobacteriota isolated from soils.</title>
        <authorList>
            <person name="Itoh H."/>
            <person name="Sugisawa Y."/>
            <person name="Mise K."/>
            <person name="Xu Z."/>
            <person name="Kuniyasu M."/>
            <person name="Ushijima N."/>
            <person name="Kawano K."/>
            <person name="Kobayashi E."/>
            <person name="Shiratori Y."/>
            <person name="Masuda Y."/>
            <person name="Senoo K."/>
        </authorList>
    </citation>
    <scope>NUCLEOTIDE SEQUENCE</scope>
    <source>
        <strain evidence="8">W786</strain>
    </source>
</reference>
<evidence type="ECO:0000313" key="8">
    <source>
        <dbReference type="EMBL" id="BDU75463.1"/>
    </source>
</evidence>
<dbReference type="GO" id="GO:0022857">
    <property type="term" value="F:transmembrane transporter activity"/>
    <property type="evidence" value="ECO:0007669"/>
    <property type="project" value="InterPro"/>
</dbReference>
<feature type="transmembrane region" description="Helical" evidence="7">
    <location>
        <begin position="85"/>
        <end position="104"/>
    </location>
</feature>
<feature type="transmembrane region" description="Helical" evidence="7">
    <location>
        <begin position="310"/>
        <end position="333"/>
    </location>
</feature>
<feature type="transmembrane region" description="Helical" evidence="7">
    <location>
        <begin position="189"/>
        <end position="211"/>
    </location>
</feature>
<feature type="transmembrane region" description="Helical" evidence="7">
    <location>
        <begin position="124"/>
        <end position="142"/>
    </location>
</feature>
<dbReference type="PANTHER" id="PTHR23517:SF2">
    <property type="entry name" value="MULTIDRUG RESISTANCE PROTEIN MDTH"/>
    <property type="match status" value="1"/>
</dbReference>
<feature type="transmembrane region" description="Helical" evidence="7">
    <location>
        <begin position="431"/>
        <end position="454"/>
    </location>
</feature>
<evidence type="ECO:0000256" key="7">
    <source>
        <dbReference type="SAM" id="Phobius"/>
    </source>
</evidence>
<evidence type="ECO:0000256" key="4">
    <source>
        <dbReference type="ARBA" id="ARBA00022692"/>
    </source>
</evidence>
<dbReference type="Gene3D" id="1.20.1250.20">
    <property type="entry name" value="MFS general substrate transporter like domains"/>
    <property type="match status" value="2"/>
</dbReference>